<evidence type="ECO:0000313" key="2">
    <source>
        <dbReference type="EMBL" id="KAK2157839.1"/>
    </source>
</evidence>
<gene>
    <name evidence="2" type="ORF">LSH36_184g12002</name>
</gene>
<dbReference type="AlphaFoldDB" id="A0AAD9N8B3"/>
<proteinExistence type="predicted"/>
<evidence type="ECO:0000313" key="3">
    <source>
        <dbReference type="Proteomes" id="UP001208570"/>
    </source>
</evidence>
<dbReference type="EMBL" id="JAODUP010000184">
    <property type="protein sequence ID" value="KAK2157839.1"/>
    <property type="molecule type" value="Genomic_DNA"/>
</dbReference>
<feature type="region of interest" description="Disordered" evidence="1">
    <location>
        <begin position="1"/>
        <end position="27"/>
    </location>
</feature>
<feature type="compositionally biased region" description="Basic and acidic residues" evidence="1">
    <location>
        <begin position="103"/>
        <end position="114"/>
    </location>
</feature>
<dbReference type="Proteomes" id="UP001208570">
    <property type="component" value="Unassembled WGS sequence"/>
</dbReference>
<keyword evidence="3" id="KW-1185">Reference proteome</keyword>
<reference evidence="2" key="1">
    <citation type="journal article" date="2023" name="Mol. Biol. Evol.">
        <title>Third-Generation Sequencing Reveals the Adaptive Role of the Epigenome in Three Deep-Sea Polychaetes.</title>
        <authorList>
            <person name="Perez M."/>
            <person name="Aroh O."/>
            <person name="Sun Y."/>
            <person name="Lan Y."/>
            <person name="Juniper S.K."/>
            <person name="Young C.R."/>
            <person name="Angers B."/>
            <person name="Qian P.Y."/>
        </authorList>
    </citation>
    <scope>NUCLEOTIDE SEQUENCE</scope>
    <source>
        <strain evidence="2">P08H-3</strain>
    </source>
</reference>
<feature type="region of interest" description="Disordered" evidence="1">
    <location>
        <begin position="102"/>
        <end position="121"/>
    </location>
</feature>
<evidence type="ECO:0000256" key="1">
    <source>
        <dbReference type="SAM" id="MobiDB-lite"/>
    </source>
</evidence>
<sequence length="121" mass="13935">MADRPKHEPPHGMENYDLGGGGDLGALSEEQQRKLNEFKASIKKTYADEIILDVIHSPSRSRKESKQEQSEIICEILMERPREVHEFAAGYFTQSDLPGKVKQQLEERTQEQRLNKTIQKL</sequence>
<feature type="compositionally biased region" description="Basic and acidic residues" evidence="1">
    <location>
        <begin position="1"/>
        <end position="11"/>
    </location>
</feature>
<name>A0AAD9N8B3_9ANNE</name>
<accession>A0AAD9N8B3</accession>
<comment type="caution">
    <text evidence="2">The sequence shown here is derived from an EMBL/GenBank/DDBJ whole genome shotgun (WGS) entry which is preliminary data.</text>
</comment>
<protein>
    <submittedName>
        <fullName evidence="2">Uncharacterized protein</fullName>
    </submittedName>
</protein>
<organism evidence="2 3">
    <name type="scientific">Paralvinella palmiformis</name>
    <dbReference type="NCBI Taxonomy" id="53620"/>
    <lineage>
        <taxon>Eukaryota</taxon>
        <taxon>Metazoa</taxon>
        <taxon>Spiralia</taxon>
        <taxon>Lophotrochozoa</taxon>
        <taxon>Annelida</taxon>
        <taxon>Polychaeta</taxon>
        <taxon>Sedentaria</taxon>
        <taxon>Canalipalpata</taxon>
        <taxon>Terebellida</taxon>
        <taxon>Terebelliformia</taxon>
        <taxon>Alvinellidae</taxon>
        <taxon>Paralvinella</taxon>
    </lineage>
</organism>